<accession>B4VJ23</accession>
<dbReference type="PANTHER" id="PTHR45783:SF3">
    <property type="entry name" value="KINESIN LIGHT CHAIN"/>
    <property type="match status" value="1"/>
</dbReference>
<keyword evidence="7 11" id="KW-0175">Coiled coil</keyword>
<dbReference type="SUPFAM" id="SSF48452">
    <property type="entry name" value="TPR-like"/>
    <property type="match status" value="1"/>
</dbReference>
<dbReference type="InterPro" id="IPR019734">
    <property type="entry name" value="TPR_rpt"/>
</dbReference>
<feature type="repeat" description="TPR" evidence="10">
    <location>
        <begin position="309"/>
        <end position="342"/>
    </location>
</feature>
<gene>
    <name evidence="13" type="ORF">MC7420_7667</name>
</gene>
<keyword evidence="5" id="KW-0677">Repeat</keyword>
<keyword evidence="9" id="KW-0206">Cytoskeleton</keyword>
<evidence type="ECO:0000256" key="9">
    <source>
        <dbReference type="ARBA" id="ARBA00023212"/>
    </source>
</evidence>
<comment type="subcellular location">
    <subcellularLocation>
        <location evidence="1">Cytoplasm</location>
        <location evidence="1">Cytoskeleton</location>
    </subcellularLocation>
</comment>
<dbReference type="HOGENOM" id="CLU_002404_1_0_3"/>
<protein>
    <submittedName>
        <fullName evidence="13">Tetratricopeptide repeat family</fullName>
    </submittedName>
</protein>
<evidence type="ECO:0000313" key="13">
    <source>
        <dbReference type="EMBL" id="EDX77929.1"/>
    </source>
</evidence>
<organism evidence="13 14">
    <name type="scientific">Coleofasciculus chthonoplastes PCC 7420</name>
    <dbReference type="NCBI Taxonomy" id="118168"/>
    <lineage>
        <taxon>Bacteria</taxon>
        <taxon>Bacillati</taxon>
        <taxon>Cyanobacteriota</taxon>
        <taxon>Cyanophyceae</taxon>
        <taxon>Coleofasciculales</taxon>
        <taxon>Coleofasciculaceae</taxon>
        <taxon>Coleofasciculus</taxon>
    </lineage>
</organism>
<dbReference type="GO" id="GO:0019894">
    <property type="term" value="F:kinesin binding"/>
    <property type="evidence" value="ECO:0007669"/>
    <property type="project" value="TreeGrafter"/>
</dbReference>
<dbReference type="SMART" id="SM00028">
    <property type="entry name" value="TPR"/>
    <property type="match status" value="9"/>
</dbReference>
<evidence type="ECO:0000259" key="12">
    <source>
        <dbReference type="Pfam" id="PF12770"/>
    </source>
</evidence>
<evidence type="ECO:0000256" key="11">
    <source>
        <dbReference type="SAM" id="Coils"/>
    </source>
</evidence>
<dbReference type="Proteomes" id="UP000003835">
    <property type="component" value="Unassembled WGS sequence"/>
</dbReference>
<dbReference type="PRINTS" id="PR00381">
    <property type="entry name" value="KINESINLIGHT"/>
</dbReference>
<dbReference type="GO" id="GO:0005874">
    <property type="term" value="C:microtubule"/>
    <property type="evidence" value="ECO:0007669"/>
    <property type="project" value="UniProtKB-KW"/>
</dbReference>
<reference evidence="13 14" key="1">
    <citation type="submission" date="2008-07" db="EMBL/GenBank/DDBJ databases">
        <authorList>
            <person name="Tandeau de Marsac N."/>
            <person name="Ferriera S."/>
            <person name="Johnson J."/>
            <person name="Kravitz S."/>
            <person name="Beeson K."/>
            <person name="Sutton G."/>
            <person name="Rogers Y.-H."/>
            <person name="Friedman R."/>
            <person name="Frazier M."/>
            <person name="Venter J.C."/>
        </authorList>
    </citation>
    <scope>NUCLEOTIDE SEQUENCE [LARGE SCALE GENOMIC DNA]</scope>
    <source>
        <strain evidence="13 14">PCC 7420</strain>
    </source>
</reference>
<feature type="repeat" description="TPR" evidence="10">
    <location>
        <begin position="351"/>
        <end position="384"/>
    </location>
</feature>
<evidence type="ECO:0000256" key="6">
    <source>
        <dbReference type="ARBA" id="ARBA00022803"/>
    </source>
</evidence>
<feature type="repeat" description="TPR" evidence="10">
    <location>
        <begin position="225"/>
        <end position="258"/>
    </location>
</feature>
<dbReference type="EMBL" id="DS989842">
    <property type="protein sequence ID" value="EDX77929.1"/>
    <property type="molecule type" value="Genomic_DNA"/>
</dbReference>
<name>B4VJ23_9CYAN</name>
<keyword evidence="3" id="KW-0963">Cytoplasm</keyword>
<dbReference type="AlphaFoldDB" id="B4VJ23"/>
<dbReference type="eggNOG" id="COG0457">
    <property type="taxonomic scope" value="Bacteria"/>
</dbReference>
<dbReference type="eggNOG" id="COG4995">
    <property type="taxonomic scope" value="Bacteria"/>
</dbReference>
<dbReference type="PROSITE" id="PS50005">
    <property type="entry name" value="TPR"/>
    <property type="match status" value="7"/>
</dbReference>
<dbReference type="InterPro" id="IPR011990">
    <property type="entry name" value="TPR-like_helical_dom_sf"/>
</dbReference>
<keyword evidence="14" id="KW-1185">Reference proteome</keyword>
<feature type="repeat" description="TPR" evidence="10">
    <location>
        <begin position="99"/>
        <end position="132"/>
    </location>
</feature>
<evidence type="ECO:0000256" key="7">
    <source>
        <dbReference type="ARBA" id="ARBA00023054"/>
    </source>
</evidence>
<evidence type="ECO:0000256" key="8">
    <source>
        <dbReference type="ARBA" id="ARBA00023175"/>
    </source>
</evidence>
<dbReference type="Gene3D" id="1.25.40.10">
    <property type="entry name" value="Tetratricopeptide repeat domain"/>
    <property type="match status" value="3"/>
</dbReference>
<feature type="repeat" description="TPR" evidence="10">
    <location>
        <begin position="267"/>
        <end position="300"/>
    </location>
</feature>
<dbReference type="Pfam" id="PF13424">
    <property type="entry name" value="TPR_12"/>
    <property type="match status" value="4"/>
</dbReference>
<evidence type="ECO:0000256" key="2">
    <source>
        <dbReference type="ARBA" id="ARBA00009622"/>
    </source>
</evidence>
<feature type="coiled-coil region" evidence="11">
    <location>
        <begin position="531"/>
        <end position="558"/>
    </location>
</feature>
<dbReference type="GO" id="GO:0005737">
    <property type="term" value="C:cytoplasm"/>
    <property type="evidence" value="ECO:0007669"/>
    <property type="project" value="TreeGrafter"/>
</dbReference>
<sequence>MKTTWHNPPTLLLITGLSLAGLSLSLPKIALSQSPPPSSLPHPDSLIANSTDDLAEANRLKQQVEQLYNQGKYNEAIPLAERMLRLYQSVYGEDHLDITYSLNYLGILYRNQGRYTEAEPLYRQALEMKKRLLGEEHPHVATSLNNLAYLYESQGRYTEAEPLYRQALEMYKRLLGEEHPLVATSLNNLAYLYESQGRYTEAEPLLRQALEMRKRLLGQDHPAVATSLNNLAGSYQSQGRYTEAEPLLRQALEMSKRLLGEEHPHVALSLNNLAALYDNQGRYSEAEPLYRQALEMRKRLLGQEHPDVATSLNNLAALYDNQGRYSEAEPLYRQALEMSKRLLGQEHPDVATSLNNLAGLYLYQGRYSEAEPLYRQALEMSKRLLGEEHPDVAQSLNNLALLYANLNDIDNTLTFLQQGLNVEEYNLAYNLASGFERQKRDYLQTLSGSTNFAPSFHLHHAPNNPKAANLALTTIFRRKGRILDVSTNSLQRLRQNLTPENQTLLDELSEAYSQLANLIYKTSDNDIISASEDYRTQLASVEQRVQQLENQLSRHSEQFRIESKPVTIETIQPLIPDDAVLVELVRYFPYNPSDDSYDAPRYAAYILSSTGEPEAIDLGAADTIEKRITDFRQLFQNGTQLPIPLIQQSARALDKVIMAPIREKLGNSRHILIAPDGALSLIPFEALVDESNRYLVETYSFTYLTSGRDLLRLQTPFPSHDNPVLIADPYFQRPGEFVADIRFIDLSQITFAPLPGTAEEAEAIGQLLNITPLMGNRATERAVKQVNSPSILHIATHGFFESNPQSEAGADTINNNPLLLSGLVLAGYSVGGDDGGEDGILTAQEVSALDLVGTKLVVLSACDTGLGNIDAGEGIYGLRRALVLAGAESQVMSLWKVSDTATKDLMVNYYQKLRENQGRSEALRQTQLEMIESGEYQHPYYWAAFIPSGDWTPMER</sequence>
<keyword evidence="4" id="KW-0493">Microtubule</keyword>
<feature type="domain" description="CHAT" evidence="12">
    <location>
        <begin position="647"/>
        <end position="950"/>
    </location>
</feature>
<proteinExistence type="inferred from homology"/>
<dbReference type="RefSeq" id="WP_006098365.1">
    <property type="nucleotide sequence ID" value="NZ_DS989842.1"/>
</dbReference>
<comment type="similarity">
    <text evidence="2">Belongs to the kinesin light chain family.</text>
</comment>
<dbReference type="InterPro" id="IPR024983">
    <property type="entry name" value="CHAT_dom"/>
</dbReference>
<evidence type="ECO:0000313" key="14">
    <source>
        <dbReference type="Proteomes" id="UP000003835"/>
    </source>
</evidence>
<dbReference type="InterPro" id="IPR002151">
    <property type="entry name" value="Kinesin_light"/>
</dbReference>
<evidence type="ECO:0000256" key="3">
    <source>
        <dbReference type="ARBA" id="ARBA00022490"/>
    </source>
</evidence>
<dbReference type="Pfam" id="PF12770">
    <property type="entry name" value="CHAT"/>
    <property type="match status" value="1"/>
</dbReference>
<evidence type="ECO:0000256" key="4">
    <source>
        <dbReference type="ARBA" id="ARBA00022701"/>
    </source>
</evidence>
<dbReference type="GO" id="GO:0005871">
    <property type="term" value="C:kinesin complex"/>
    <property type="evidence" value="ECO:0007669"/>
    <property type="project" value="InterPro"/>
</dbReference>
<keyword evidence="6 10" id="KW-0802">TPR repeat</keyword>
<dbReference type="OrthoDB" id="9797911at2"/>
<dbReference type="PANTHER" id="PTHR45783">
    <property type="entry name" value="KINESIN LIGHT CHAIN"/>
    <property type="match status" value="1"/>
</dbReference>
<feature type="repeat" description="TPR" evidence="10">
    <location>
        <begin position="141"/>
        <end position="174"/>
    </location>
</feature>
<evidence type="ECO:0000256" key="10">
    <source>
        <dbReference type="PROSITE-ProRule" id="PRU00339"/>
    </source>
</evidence>
<keyword evidence="8" id="KW-0505">Motor protein</keyword>
<dbReference type="STRING" id="118168.MC7420_7667"/>
<dbReference type="GO" id="GO:0007018">
    <property type="term" value="P:microtubule-based movement"/>
    <property type="evidence" value="ECO:0007669"/>
    <property type="project" value="TreeGrafter"/>
</dbReference>
<feature type="repeat" description="TPR" evidence="10">
    <location>
        <begin position="183"/>
        <end position="216"/>
    </location>
</feature>
<evidence type="ECO:0000256" key="5">
    <source>
        <dbReference type="ARBA" id="ARBA00022737"/>
    </source>
</evidence>
<evidence type="ECO:0000256" key="1">
    <source>
        <dbReference type="ARBA" id="ARBA00004245"/>
    </source>
</evidence>